<dbReference type="EMBL" id="JABAGV010000011">
    <property type="protein sequence ID" value="MBC2474300.1"/>
    <property type="molecule type" value="Genomic_DNA"/>
</dbReference>
<evidence type="ECO:0000313" key="3">
    <source>
        <dbReference type="Proteomes" id="UP000031866"/>
    </source>
</evidence>
<dbReference type="RefSeq" id="WP_023974700.1">
    <property type="nucleotide sequence ID" value="NZ_BKAK01000003.1"/>
</dbReference>
<dbReference type="STRING" id="1520.LF65_01858"/>
<gene>
    <name evidence="2" type="ORF">HGI39_06160</name>
    <name evidence="1" type="ORF">LF65_01858</name>
</gene>
<evidence type="ECO:0000313" key="2">
    <source>
        <dbReference type="EMBL" id="MBC2474300.1"/>
    </source>
</evidence>
<accession>A0A0B5Q8C3</accession>
<sequence>MLLKDYSKEQIRNLVEIIKDCVREDMYTISLEENKAENIQFIEEYNINEKKRISILCDIDYKDFCYGLQNVKNGVEQNDLYVFCLQKELYNVEDKREIVDIYLKFNVICNEVNSSRVLVSLHKRNKPITYLFR</sequence>
<dbReference type="AlphaFoldDB" id="A0A0B5Q8C3"/>
<dbReference type="Proteomes" id="UP001194098">
    <property type="component" value="Unassembled WGS sequence"/>
</dbReference>
<reference evidence="2" key="4">
    <citation type="journal article" date="2022" name="Nat. Biotechnol.">
        <title>Carbon-negative production of acetone and isopropanol by gas fermentation at industrial pilot scale.</title>
        <authorList>
            <person name="Liew F.E."/>
            <person name="Nogle R."/>
            <person name="Abdalla T."/>
            <person name="Rasor B.J."/>
            <person name="Canter C."/>
            <person name="Jensen R.O."/>
            <person name="Wang L."/>
            <person name="Strutz J."/>
            <person name="Chirania P."/>
            <person name="De Tissera S."/>
            <person name="Mueller A.P."/>
            <person name="Ruan Z."/>
            <person name="Gao A."/>
            <person name="Tran L."/>
            <person name="Engle N.L."/>
            <person name="Bromley J.C."/>
            <person name="Daniell J."/>
            <person name="Conrado R."/>
            <person name="Tschaplinski T.J."/>
            <person name="Giannone R.J."/>
            <person name="Hettich R.L."/>
            <person name="Karim A.S."/>
            <person name="Simpson S.D."/>
            <person name="Brown S.D."/>
            <person name="Leang C."/>
            <person name="Jewett M.C."/>
            <person name="Kopke M."/>
        </authorList>
    </citation>
    <scope>NUCLEOTIDE SEQUENCE</scope>
    <source>
        <strain evidence="2">DJ015</strain>
    </source>
</reference>
<dbReference type="Proteomes" id="UP000031866">
    <property type="component" value="Chromosome"/>
</dbReference>
<protein>
    <submittedName>
        <fullName evidence="1">Uncharacterized protein</fullName>
    </submittedName>
</protein>
<proteinExistence type="predicted"/>
<name>A0A0B5Q8C3_CLOBE</name>
<dbReference type="OrthoDB" id="1905201at2"/>
<organism evidence="1 3">
    <name type="scientific">Clostridium beijerinckii</name>
    <name type="common">Clostridium MP</name>
    <dbReference type="NCBI Taxonomy" id="1520"/>
    <lineage>
        <taxon>Bacteria</taxon>
        <taxon>Bacillati</taxon>
        <taxon>Bacillota</taxon>
        <taxon>Clostridia</taxon>
        <taxon>Eubacteriales</taxon>
        <taxon>Clostridiaceae</taxon>
        <taxon>Clostridium</taxon>
    </lineage>
</organism>
<reference evidence="1" key="2">
    <citation type="submission" date="2016-02" db="EMBL/GenBank/DDBJ databases">
        <title>Genome sequence of Clostridium beijerinckii strain 59B.</title>
        <authorList>
            <person name="Little G.T."/>
            <person name="Minton N.P."/>
        </authorList>
    </citation>
    <scope>NUCLEOTIDE SEQUENCE</scope>
    <source>
        <strain evidence="1">NCIMB 14988</strain>
    </source>
</reference>
<dbReference type="GeneID" id="66344608"/>
<reference evidence="3" key="1">
    <citation type="submission" date="2014-12" db="EMBL/GenBank/DDBJ databases">
        <title>Genome sequence of Clostridium beijerinckii strain 59B.</title>
        <authorList>
            <person name="Little G.T."/>
            <person name="Minton N.P."/>
        </authorList>
    </citation>
    <scope>NUCLEOTIDE SEQUENCE [LARGE SCALE GENOMIC DNA]</scope>
    <source>
        <strain evidence="3">59B</strain>
    </source>
</reference>
<dbReference type="KEGG" id="cbei:LF65_01858"/>
<evidence type="ECO:0000313" key="1">
    <source>
        <dbReference type="EMBL" id="AJG98459.1"/>
    </source>
</evidence>
<reference evidence="2" key="3">
    <citation type="submission" date="2020-04" db="EMBL/GenBank/DDBJ databases">
        <authorList>
            <person name="Brown S."/>
        </authorList>
    </citation>
    <scope>NUCLEOTIDE SEQUENCE</scope>
    <source>
        <strain evidence="2">DJ015</strain>
    </source>
</reference>
<dbReference type="EMBL" id="CP010086">
    <property type="protein sequence ID" value="AJG98459.1"/>
    <property type="molecule type" value="Genomic_DNA"/>
</dbReference>